<dbReference type="Proteomes" id="UP000596661">
    <property type="component" value="Chromosome 7"/>
</dbReference>
<protein>
    <submittedName>
        <fullName evidence="2">Uncharacterized protein</fullName>
    </submittedName>
</protein>
<feature type="compositionally biased region" description="Basic residues" evidence="1">
    <location>
        <begin position="1"/>
        <end position="13"/>
    </location>
</feature>
<name>A0A803Q6B6_CANSA</name>
<dbReference type="EnsemblPlants" id="evm.model.07.766">
    <property type="protein sequence ID" value="cds.evm.model.07.766"/>
    <property type="gene ID" value="evm.TU.07.766"/>
</dbReference>
<keyword evidence="3" id="KW-1185">Reference proteome</keyword>
<organism evidence="2 3">
    <name type="scientific">Cannabis sativa</name>
    <name type="common">Hemp</name>
    <name type="synonym">Marijuana</name>
    <dbReference type="NCBI Taxonomy" id="3483"/>
    <lineage>
        <taxon>Eukaryota</taxon>
        <taxon>Viridiplantae</taxon>
        <taxon>Streptophyta</taxon>
        <taxon>Embryophyta</taxon>
        <taxon>Tracheophyta</taxon>
        <taxon>Spermatophyta</taxon>
        <taxon>Magnoliopsida</taxon>
        <taxon>eudicotyledons</taxon>
        <taxon>Gunneridae</taxon>
        <taxon>Pentapetalae</taxon>
        <taxon>rosids</taxon>
        <taxon>fabids</taxon>
        <taxon>Rosales</taxon>
        <taxon>Cannabaceae</taxon>
        <taxon>Cannabis</taxon>
    </lineage>
</organism>
<dbReference type="AlphaFoldDB" id="A0A803Q6B6"/>
<sequence>MRVKSSMISRRKQPPNTSSTLQERNSAVISCFNFWSPSNAEHDASAYLIIASEVLTVRHRSIRRHSSVHRRSVIVVRFLKGKGRFQVIITTGYAEAWRNRRLFRTDWQSRSAGVGRQAVSFANRSEEIEKGV</sequence>
<dbReference type="EMBL" id="UZAU01000648">
    <property type="status" value="NOT_ANNOTATED_CDS"/>
    <property type="molecule type" value="Genomic_DNA"/>
</dbReference>
<reference evidence="2" key="1">
    <citation type="submission" date="2018-11" db="EMBL/GenBank/DDBJ databases">
        <authorList>
            <person name="Grassa J C."/>
        </authorList>
    </citation>
    <scope>NUCLEOTIDE SEQUENCE [LARGE SCALE GENOMIC DNA]</scope>
</reference>
<reference evidence="2" key="2">
    <citation type="submission" date="2021-03" db="UniProtKB">
        <authorList>
            <consortium name="EnsemblPlants"/>
        </authorList>
    </citation>
    <scope>IDENTIFICATION</scope>
</reference>
<evidence type="ECO:0000313" key="3">
    <source>
        <dbReference type="Proteomes" id="UP000596661"/>
    </source>
</evidence>
<evidence type="ECO:0000313" key="2">
    <source>
        <dbReference type="EnsemblPlants" id="cds.evm.model.07.766"/>
    </source>
</evidence>
<evidence type="ECO:0000256" key="1">
    <source>
        <dbReference type="SAM" id="MobiDB-lite"/>
    </source>
</evidence>
<feature type="region of interest" description="Disordered" evidence="1">
    <location>
        <begin position="1"/>
        <end position="22"/>
    </location>
</feature>
<proteinExistence type="predicted"/>
<accession>A0A803Q6B6</accession>
<dbReference type="Gramene" id="evm.model.07.766">
    <property type="protein sequence ID" value="cds.evm.model.07.766"/>
    <property type="gene ID" value="evm.TU.07.766"/>
</dbReference>